<dbReference type="Pfam" id="PF00024">
    <property type="entry name" value="PAN_1"/>
    <property type="match status" value="1"/>
</dbReference>
<dbReference type="EnsemblMetazoa" id="CLYHEMT002751.1">
    <property type="protein sequence ID" value="CLYHEMP002751.1"/>
    <property type="gene ID" value="CLYHEMG002751"/>
</dbReference>
<dbReference type="InterPro" id="IPR037524">
    <property type="entry name" value="PA14/GLEYA"/>
</dbReference>
<keyword evidence="3" id="KW-1185">Reference proteome</keyword>
<dbReference type="Proteomes" id="UP000594262">
    <property type="component" value="Unplaced"/>
</dbReference>
<proteinExistence type="predicted"/>
<feature type="domain" description="PA14" evidence="1">
    <location>
        <begin position="254"/>
        <end position="407"/>
    </location>
</feature>
<dbReference type="PROSITE" id="PS51820">
    <property type="entry name" value="PA14"/>
    <property type="match status" value="1"/>
</dbReference>
<dbReference type="AlphaFoldDB" id="A0A7M5TW04"/>
<organism evidence="2 3">
    <name type="scientific">Clytia hemisphaerica</name>
    <dbReference type="NCBI Taxonomy" id="252671"/>
    <lineage>
        <taxon>Eukaryota</taxon>
        <taxon>Metazoa</taxon>
        <taxon>Cnidaria</taxon>
        <taxon>Hydrozoa</taxon>
        <taxon>Hydroidolina</taxon>
        <taxon>Leptothecata</taxon>
        <taxon>Obeliida</taxon>
        <taxon>Clytiidae</taxon>
        <taxon>Clytia</taxon>
    </lineage>
</organism>
<dbReference type="SUPFAM" id="SSF56988">
    <property type="entry name" value="Anthrax protective antigen"/>
    <property type="match status" value="1"/>
</dbReference>
<dbReference type="RefSeq" id="XP_066930424.1">
    <property type="nucleotide sequence ID" value="XM_067074323.1"/>
</dbReference>
<evidence type="ECO:0000259" key="1">
    <source>
        <dbReference type="PROSITE" id="PS51820"/>
    </source>
</evidence>
<dbReference type="Gene3D" id="2.80.10.50">
    <property type="match status" value="1"/>
</dbReference>
<evidence type="ECO:0000313" key="2">
    <source>
        <dbReference type="EnsemblMetazoa" id="CLYHEMP002751.1"/>
    </source>
</evidence>
<sequence length="415" mass="47955">MMRYKDLLFQLFFYLDIISAHNILRLEDTRLAKFILRHTDKVHVTSHYKEFYTQEEAACVDRCVTETECKSVSFYKDETDLEKSKCQLVDEDIDDQNEYVTRAGWRHLDTGKSSITRLKHPDGYCYAPIGANECDFTTSNIELHPISSLKCTSVSAYFDFDRSWAGVITHVCSGQILCPSSDTTGPIQLVDIQDCPYSAMDLDKRKKFRRNPRGFLEWGKDSCVGPYGGNIAPEWDMVLTSSCTARAAQIVFDFDKGPIKVSIFQSMDTLSFNNFENAIRAKQDSPTSITYMDVFFQRTKTWDQHGMRWESVFQARSTGEYKFYLMANDFAKLYMGKDETETSKYYCTGSTGNSGLKDEFSCTRYLVKGAKYYIELLTYDDNLYDWQYLKVDKPNFEDKVRAISYEDLELPANDL</sequence>
<dbReference type="OrthoDB" id="6038519at2759"/>
<name>A0A7M5TW04_9CNID</name>
<protein>
    <recommendedName>
        <fullName evidence="1">PA14 domain-containing protein</fullName>
    </recommendedName>
</protein>
<reference evidence="2" key="1">
    <citation type="submission" date="2021-01" db="UniProtKB">
        <authorList>
            <consortium name="EnsemblMetazoa"/>
        </authorList>
    </citation>
    <scope>IDENTIFICATION</scope>
</reference>
<evidence type="ECO:0000313" key="3">
    <source>
        <dbReference type="Proteomes" id="UP000594262"/>
    </source>
</evidence>
<dbReference type="GeneID" id="136817972"/>
<accession>A0A7M5TW04</accession>
<dbReference type="InterPro" id="IPR003609">
    <property type="entry name" value="Pan_app"/>
</dbReference>